<feature type="chain" id="PRO_5013160122" evidence="8">
    <location>
        <begin position="19"/>
        <end position="1089"/>
    </location>
</feature>
<dbReference type="InterPro" id="IPR012910">
    <property type="entry name" value="Plug_dom"/>
</dbReference>
<dbReference type="InterPro" id="IPR036942">
    <property type="entry name" value="Beta-barrel_TonB_sf"/>
</dbReference>
<evidence type="ECO:0000256" key="7">
    <source>
        <dbReference type="PROSITE-ProRule" id="PRU01360"/>
    </source>
</evidence>
<evidence type="ECO:0000256" key="8">
    <source>
        <dbReference type="SAM" id="SignalP"/>
    </source>
</evidence>
<evidence type="ECO:0000256" key="2">
    <source>
        <dbReference type="ARBA" id="ARBA00022448"/>
    </source>
</evidence>
<dbReference type="GO" id="GO:0009279">
    <property type="term" value="C:cell outer membrane"/>
    <property type="evidence" value="ECO:0007669"/>
    <property type="project" value="UniProtKB-SubCell"/>
</dbReference>
<dbReference type="Proteomes" id="UP000190150">
    <property type="component" value="Unassembled WGS sequence"/>
</dbReference>
<evidence type="ECO:0000256" key="1">
    <source>
        <dbReference type="ARBA" id="ARBA00004571"/>
    </source>
</evidence>
<proteinExistence type="inferred from homology"/>
<reference evidence="11" key="1">
    <citation type="submission" date="2017-02" db="EMBL/GenBank/DDBJ databases">
        <authorList>
            <person name="Varghese N."/>
            <person name="Submissions S."/>
        </authorList>
    </citation>
    <scope>NUCLEOTIDE SEQUENCE [LARGE SCALE GENOMIC DNA]</scope>
    <source>
        <strain evidence="11">DSM 24091</strain>
    </source>
</reference>
<dbReference type="Gene3D" id="2.170.130.10">
    <property type="entry name" value="TonB-dependent receptor, plug domain"/>
    <property type="match status" value="1"/>
</dbReference>
<evidence type="ECO:0000259" key="9">
    <source>
        <dbReference type="Pfam" id="PF07715"/>
    </source>
</evidence>
<dbReference type="AlphaFoldDB" id="A0A1T5DFE4"/>
<feature type="signal peptide" evidence="8">
    <location>
        <begin position="1"/>
        <end position="18"/>
    </location>
</feature>
<dbReference type="InterPro" id="IPR037066">
    <property type="entry name" value="Plug_dom_sf"/>
</dbReference>
<dbReference type="NCBIfam" id="TIGR04056">
    <property type="entry name" value="OMP_RagA_SusC"/>
    <property type="match status" value="1"/>
</dbReference>
<dbReference type="InterPro" id="IPR023997">
    <property type="entry name" value="TonB-dep_OMP_SusC/RagA_CS"/>
</dbReference>
<keyword evidence="8" id="KW-0732">Signal</keyword>
<dbReference type="EMBL" id="FUZF01000007">
    <property type="protein sequence ID" value="SKB70386.1"/>
    <property type="molecule type" value="Genomic_DNA"/>
</dbReference>
<comment type="similarity">
    <text evidence="7">Belongs to the TonB-dependent receptor family.</text>
</comment>
<keyword evidence="6 7" id="KW-0998">Cell outer membrane</keyword>
<name>A0A1T5DFE4_9SPHI</name>
<organism evidence="10 11">
    <name type="scientific">Sphingobacterium nematocida</name>
    <dbReference type="NCBI Taxonomy" id="1513896"/>
    <lineage>
        <taxon>Bacteria</taxon>
        <taxon>Pseudomonadati</taxon>
        <taxon>Bacteroidota</taxon>
        <taxon>Sphingobacteriia</taxon>
        <taxon>Sphingobacteriales</taxon>
        <taxon>Sphingobacteriaceae</taxon>
        <taxon>Sphingobacterium</taxon>
    </lineage>
</organism>
<keyword evidence="2 7" id="KW-0813">Transport</keyword>
<evidence type="ECO:0000256" key="6">
    <source>
        <dbReference type="ARBA" id="ARBA00023237"/>
    </source>
</evidence>
<evidence type="ECO:0000313" key="11">
    <source>
        <dbReference type="Proteomes" id="UP000190150"/>
    </source>
</evidence>
<dbReference type="OrthoDB" id="1094723at2"/>
<keyword evidence="11" id="KW-1185">Reference proteome</keyword>
<dbReference type="SUPFAM" id="SSF56935">
    <property type="entry name" value="Porins"/>
    <property type="match status" value="1"/>
</dbReference>
<dbReference type="STRING" id="1513896.SAMN05660841_01927"/>
<dbReference type="InterPro" id="IPR039426">
    <property type="entry name" value="TonB-dep_rcpt-like"/>
</dbReference>
<gene>
    <name evidence="10" type="ORF">SAMN05660841_01927</name>
</gene>
<keyword evidence="5 7" id="KW-0472">Membrane</keyword>
<keyword evidence="3 7" id="KW-1134">Transmembrane beta strand</keyword>
<keyword evidence="4 7" id="KW-0812">Transmembrane</keyword>
<evidence type="ECO:0000256" key="5">
    <source>
        <dbReference type="ARBA" id="ARBA00023136"/>
    </source>
</evidence>
<protein>
    <submittedName>
        <fullName evidence="10">TonB-linked outer membrane protein, SusC/RagA family</fullName>
    </submittedName>
</protein>
<comment type="subcellular location">
    <subcellularLocation>
        <location evidence="1 7">Cell outer membrane</location>
        <topology evidence="1 7">Multi-pass membrane protein</topology>
    </subcellularLocation>
</comment>
<dbReference type="PROSITE" id="PS52016">
    <property type="entry name" value="TONB_DEPENDENT_REC_3"/>
    <property type="match status" value="1"/>
</dbReference>
<sequence>MKYTLGICFAMFANLTWAAAFQRVHIEKKQLTLQECLNEIKKQTGYSIVHLENTFDKKSVVYEDLKNTSLDEALAKLFAGKDVAYTVREKTIVLSKKEKMQQQRSIELLVQSSKGDPISGATIVSTVTKKAIGQTNSYGTFKGDIPTDVKTVLVKHILYRDEVVTIGNQTKLQIKLKEKENEIEETVITGIYTRNKDSFTGSSSTFSQKELKMIGNTNVLQALKTLDPSFAIAENNLAGSDPNALPDINIRGKTSVIGLQQEFNTDPNQPLFILDGFESSLAAIFDLSMDRIESVTLLKDATATAIYGAKAANGVVVVETVKPKAGQLRLSYNNSTNFTFADLTDYNLMNAREKLQFEKLSGFYGNLDQNGNILNETKAITYNNRLAEVARGVDSYWMNEPLRKTISDRHNLFAEGGDDRMRYGLGFNYGNTRGVMKGSNRNLISGNVRLTYRLNNFSFTNYFTVDYNKAENNVVPFSSFSATNPYYKKYDEYGEILRVLEEATGGNSQIYNPMYDYYLRSFNNATNLDLRNNFETDWRVLSELRLRGRFSFAKTSNNSKLFKSPLASEFETTSSERKGSFNETQGNGNSFDFDFSATYGKSFGISGQHIVNAVIGTRAVKNEIETNGYTVYGYKSDDLWAPNFSNGYLSGSKPSYSFADKRSLSYYLNAGYSFKNTYLLDANVRYDGSSIFGTNNKFTNTWSLGLAWNIHNEKLFEGIHDKISMLKLRGSIGNPGNQNFDAYMVLNMYTYNVSYTNPFGLSALISKYGNSNLEWQKTLDRNLGLDLETMGRKLRINLDYFNKMTDPLLIYVQVPTSTGTGTTALNVGGQKTSGFTTTFNYRILQRNEFMWSANFNTRYLNSTYHNIGTTLDQLNDNNKLVSKNLERYYDGGSTTALWAVKSLGIDPGTGREVFEKKDGTQTFVHDYSDEKEMGNTTPTVEGVVGSSLFYKGFSASANFRYRVGGQIFLNTLFDKVENITLSRLQQNQDKRALYDRWQKSGDVTQFKSISLTEPTQMSSRFVADENTFSCESISLGYETNAPWTKKIGLSSFNTRFYMNEIFRISTVKNERGIDYPFARSLSLSIGARF</sequence>
<dbReference type="RefSeq" id="WP_079642868.1">
    <property type="nucleotide sequence ID" value="NZ_FUZF01000007.1"/>
</dbReference>
<evidence type="ECO:0000256" key="3">
    <source>
        <dbReference type="ARBA" id="ARBA00022452"/>
    </source>
</evidence>
<dbReference type="NCBIfam" id="TIGR04057">
    <property type="entry name" value="SusC_RagA_signa"/>
    <property type="match status" value="1"/>
</dbReference>
<feature type="domain" description="TonB-dependent receptor plug" evidence="9">
    <location>
        <begin position="197"/>
        <end position="315"/>
    </location>
</feature>
<dbReference type="Gene3D" id="2.40.170.20">
    <property type="entry name" value="TonB-dependent receptor, beta-barrel domain"/>
    <property type="match status" value="1"/>
</dbReference>
<dbReference type="InterPro" id="IPR023996">
    <property type="entry name" value="TonB-dep_OMP_SusC/RagA"/>
</dbReference>
<accession>A0A1T5DFE4</accession>
<dbReference type="Pfam" id="PF07715">
    <property type="entry name" value="Plug"/>
    <property type="match status" value="1"/>
</dbReference>
<evidence type="ECO:0000313" key="10">
    <source>
        <dbReference type="EMBL" id="SKB70386.1"/>
    </source>
</evidence>
<evidence type="ECO:0000256" key="4">
    <source>
        <dbReference type="ARBA" id="ARBA00022692"/>
    </source>
</evidence>